<accession>F4WNA6</accession>
<sequence>MVVVVVCAGTEKGSRAGSWNTGGSEKREKEGSRVLELIRSVLQVMGSTFINIANFLLKPGTSNRQQKRNSKKETTYNRLKKKIVQNNEHKLGRNNNNWIREKRRSDGQKRNDGKIYILVRVAMTGDVNQVDRVAFPTKVWYGKSAMPFLSARANLGIRLEVDSSSESGRGTADKNTSYPPVVLARNQVPNPRVGAIFISCPEAADVIRRIARRESVAKGRESERGGEIPEKSPGIDGQDDADQSPSFVSRSLDPKPIRKQVKVWFRDYQIKYKKKMINLFNFKQIKQIDHFRKHAAIQQRATALDSSVEASTNNSTLLISLCKKKRIVGEPTNDSACSKL</sequence>
<evidence type="ECO:0000313" key="3">
    <source>
        <dbReference type="Proteomes" id="UP000007755"/>
    </source>
</evidence>
<feature type="compositionally biased region" description="Basic and acidic residues" evidence="1">
    <location>
        <begin position="215"/>
        <end position="230"/>
    </location>
</feature>
<reference evidence="2" key="1">
    <citation type="submission" date="2011-02" db="EMBL/GenBank/DDBJ databases">
        <title>The genome of the leaf-cutting ant Acromyrmex echinatior suggests key adaptations to social evolution and fungus farming.</title>
        <authorList>
            <person name="Nygaard S."/>
            <person name="Zhang G."/>
        </authorList>
    </citation>
    <scope>NUCLEOTIDE SEQUENCE</scope>
</reference>
<protein>
    <submittedName>
        <fullName evidence="2">Uncharacterized protein</fullName>
    </submittedName>
</protein>
<dbReference type="AlphaFoldDB" id="F4WNA6"/>
<dbReference type="EMBL" id="GL888235">
    <property type="protein sequence ID" value="EGI64375.1"/>
    <property type="molecule type" value="Genomic_DNA"/>
</dbReference>
<feature type="region of interest" description="Disordered" evidence="1">
    <location>
        <begin position="215"/>
        <end position="252"/>
    </location>
</feature>
<proteinExistence type="predicted"/>
<dbReference type="InParanoid" id="F4WNA6"/>
<keyword evidence="3" id="KW-1185">Reference proteome</keyword>
<dbReference type="Proteomes" id="UP000007755">
    <property type="component" value="Unassembled WGS sequence"/>
</dbReference>
<evidence type="ECO:0000256" key="1">
    <source>
        <dbReference type="SAM" id="MobiDB-lite"/>
    </source>
</evidence>
<name>F4WNA6_ACREC</name>
<gene>
    <name evidence="2" type="ORF">G5I_07258</name>
</gene>
<evidence type="ECO:0000313" key="2">
    <source>
        <dbReference type="EMBL" id="EGI64375.1"/>
    </source>
</evidence>
<organism evidence="3">
    <name type="scientific">Acromyrmex echinatior</name>
    <name type="common">Panamanian leafcutter ant</name>
    <name type="synonym">Acromyrmex octospinosus echinatior</name>
    <dbReference type="NCBI Taxonomy" id="103372"/>
    <lineage>
        <taxon>Eukaryota</taxon>
        <taxon>Metazoa</taxon>
        <taxon>Ecdysozoa</taxon>
        <taxon>Arthropoda</taxon>
        <taxon>Hexapoda</taxon>
        <taxon>Insecta</taxon>
        <taxon>Pterygota</taxon>
        <taxon>Neoptera</taxon>
        <taxon>Endopterygota</taxon>
        <taxon>Hymenoptera</taxon>
        <taxon>Apocrita</taxon>
        <taxon>Aculeata</taxon>
        <taxon>Formicoidea</taxon>
        <taxon>Formicidae</taxon>
        <taxon>Myrmicinae</taxon>
        <taxon>Acromyrmex</taxon>
    </lineage>
</organism>